<proteinExistence type="predicted"/>
<name>A0A0P1A591_PLAHL</name>
<organism evidence="3 4">
    <name type="scientific">Plasmopara halstedii</name>
    <name type="common">Downy mildew of sunflower</name>
    <dbReference type="NCBI Taxonomy" id="4781"/>
    <lineage>
        <taxon>Eukaryota</taxon>
        <taxon>Sar</taxon>
        <taxon>Stramenopiles</taxon>
        <taxon>Oomycota</taxon>
        <taxon>Peronosporomycetes</taxon>
        <taxon>Peronosporales</taxon>
        <taxon>Peronosporaceae</taxon>
        <taxon>Plasmopara</taxon>
    </lineage>
</organism>
<dbReference type="Gene3D" id="2.40.50.40">
    <property type="match status" value="1"/>
</dbReference>
<dbReference type="Proteomes" id="UP000054928">
    <property type="component" value="Unassembled WGS sequence"/>
</dbReference>
<dbReference type="EMBL" id="CCYD01000109">
    <property type="protein sequence ID" value="CEG35712.1"/>
    <property type="molecule type" value="Genomic_DNA"/>
</dbReference>
<keyword evidence="4" id="KW-1185">Reference proteome</keyword>
<feature type="domain" description="Chromo" evidence="2">
    <location>
        <begin position="48"/>
        <end position="110"/>
    </location>
</feature>
<dbReference type="SMART" id="SM00298">
    <property type="entry name" value="CHROMO"/>
    <property type="match status" value="1"/>
</dbReference>
<dbReference type="RefSeq" id="XP_024572081.1">
    <property type="nucleotide sequence ID" value="XM_024727225.1"/>
</dbReference>
<sequence>MRFMNGVLNVEQLKKCQDNPSAFEGRPQQSSKAAKSTPVVVQENEPTYVIEALRKMKTVKGRWQFLVIWAGYPEDENTWGSEQNIPHVSHWKSLLKNLEARTLLLRRENVTN</sequence>
<dbReference type="GeneID" id="36395104"/>
<evidence type="ECO:0000259" key="2">
    <source>
        <dbReference type="PROSITE" id="PS50013"/>
    </source>
</evidence>
<evidence type="ECO:0000313" key="3">
    <source>
        <dbReference type="EMBL" id="CEG35712.1"/>
    </source>
</evidence>
<dbReference type="InterPro" id="IPR023780">
    <property type="entry name" value="Chromo_domain"/>
</dbReference>
<dbReference type="OrthoDB" id="2630497at2759"/>
<dbReference type="Pfam" id="PF00385">
    <property type="entry name" value="Chromo"/>
    <property type="match status" value="1"/>
</dbReference>
<protein>
    <submittedName>
        <fullName evidence="3">Chromo domain/shadow</fullName>
    </submittedName>
</protein>
<dbReference type="AlphaFoldDB" id="A0A0P1A591"/>
<dbReference type="PROSITE" id="PS50013">
    <property type="entry name" value="CHROMO_2"/>
    <property type="match status" value="1"/>
</dbReference>
<accession>A0A0P1A591</accession>
<dbReference type="InterPro" id="IPR000953">
    <property type="entry name" value="Chromo/chromo_shadow_dom"/>
</dbReference>
<dbReference type="InterPro" id="IPR016197">
    <property type="entry name" value="Chromo-like_dom_sf"/>
</dbReference>
<evidence type="ECO:0000256" key="1">
    <source>
        <dbReference type="SAM" id="MobiDB-lite"/>
    </source>
</evidence>
<reference evidence="4" key="1">
    <citation type="submission" date="2014-09" db="EMBL/GenBank/DDBJ databases">
        <authorList>
            <person name="Sharma Rahul"/>
            <person name="Thines Marco"/>
        </authorList>
    </citation>
    <scope>NUCLEOTIDE SEQUENCE [LARGE SCALE GENOMIC DNA]</scope>
</reference>
<dbReference type="SUPFAM" id="SSF54160">
    <property type="entry name" value="Chromo domain-like"/>
    <property type="match status" value="1"/>
</dbReference>
<evidence type="ECO:0000313" key="4">
    <source>
        <dbReference type="Proteomes" id="UP000054928"/>
    </source>
</evidence>
<feature type="region of interest" description="Disordered" evidence="1">
    <location>
        <begin position="18"/>
        <end position="38"/>
    </location>
</feature>